<dbReference type="PRINTS" id="PR00332">
    <property type="entry name" value="HISTRIAD"/>
</dbReference>
<dbReference type="InParanoid" id="A0A409V9X2"/>
<feature type="active site" description="Tele-AMP-histidine intermediate" evidence="1">
    <location>
        <position position="100"/>
    </location>
</feature>
<dbReference type="InterPro" id="IPR036265">
    <property type="entry name" value="HIT-like_sf"/>
</dbReference>
<proteinExistence type="predicted"/>
<dbReference type="EMBL" id="NHTK01006117">
    <property type="protein sequence ID" value="PPQ63594.1"/>
    <property type="molecule type" value="Genomic_DNA"/>
</dbReference>
<comment type="caution">
    <text evidence="5">The sequence shown here is derived from an EMBL/GenBank/DDBJ whole genome shotgun (WGS) entry which is preliminary data.</text>
</comment>
<evidence type="ECO:0000256" key="2">
    <source>
        <dbReference type="PIRSR" id="PIRSR601310-3"/>
    </source>
</evidence>
<dbReference type="PROSITE" id="PS00892">
    <property type="entry name" value="HIT_1"/>
    <property type="match status" value="1"/>
</dbReference>
<protein>
    <recommendedName>
        <fullName evidence="4">HIT domain-containing protein</fullName>
    </recommendedName>
</protein>
<evidence type="ECO:0000313" key="5">
    <source>
        <dbReference type="EMBL" id="PPQ63594.1"/>
    </source>
</evidence>
<reference evidence="5 6" key="1">
    <citation type="journal article" date="2018" name="Evol. Lett.">
        <title>Horizontal gene cluster transfer increased hallucinogenic mushroom diversity.</title>
        <authorList>
            <person name="Reynolds H.T."/>
            <person name="Vijayakumar V."/>
            <person name="Gluck-Thaler E."/>
            <person name="Korotkin H.B."/>
            <person name="Matheny P.B."/>
            <person name="Slot J.C."/>
        </authorList>
    </citation>
    <scope>NUCLEOTIDE SEQUENCE [LARGE SCALE GENOMIC DNA]</scope>
    <source>
        <strain evidence="5 6">2629</strain>
    </source>
</reference>
<feature type="domain" description="HIT" evidence="4">
    <location>
        <begin position="10"/>
        <end position="113"/>
    </location>
</feature>
<dbReference type="SUPFAM" id="SSF54197">
    <property type="entry name" value="HIT-like"/>
    <property type="match status" value="1"/>
</dbReference>
<dbReference type="STRING" id="181874.A0A409V9X2"/>
<sequence>MLYRSLASCLFCKIIKGDIPSYKLLETSNSFAFLDIGPLSKGHALVIPKYHAEKLHELPDQYLQDILPIAKKIALAQGAENYNLLQNNGRLAHQEVPHVHFHVIPKPNETEGLGVGWPAKPMAKEELQAVFDDLKAKLQAGAESSL</sequence>
<dbReference type="Proteomes" id="UP000284842">
    <property type="component" value="Unassembled WGS sequence"/>
</dbReference>
<organism evidence="5 6">
    <name type="scientific">Panaeolus cyanescens</name>
    <dbReference type="NCBI Taxonomy" id="181874"/>
    <lineage>
        <taxon>Eukaryota</taxon>
        <taxon>Fungi</taxon>
        <taxon>Dikarya</taxon>
        <taxon>Basidiomycota</taxon>
        <taxon>Agaricomycotina</taxon>
        <taxon>Agaricomycetes</taxon>
        <taxon>Agaricomycetidae</taxon>
        <taxon>Agaricales</taxon>
        <taxon>Agaricineae</taxon>
        <taxon>Galeropsidaceae</taxon>
        <taxon>Panaeolus</taxon>
    </lineage>
</organism>
<evidence type="ECO:0000256" key="1">
    <source>
        <dbReference type="PIRSR" id="PIRSR601310-1"/>
    </source>
</evidence>
<dbReference type="GO" id="GO:0003824">
    <property type="term" value="F:catalytic activity"/>
    <property type="evidence" value="ECO:0007669"/>
    <property type="project" value="InterPro"/>
</dbReference>
<dbReference type="CDD" id="cd01277">
    <property type="entry name" value="HINT_subgroup"/>
    <property type="match status" value="1"/>
</dbReference>
<gene>
    <name evidence="5" type="ORF">CVT24_004454</name>
</gene>
<name>A0A409V9X2_9AGAR</name>
<feature type="short sequence motif" description="Histidine triad motif" evidence="2 3">
    <location>
        <begin position="98"/>
        <end position="102"/>
    </location>
</feature>
<dbReference type="PANTHER" id="PTHR46648:SF1">
    <property type="entry name" value="ADENOSINE 5'-MONOPHOSPHORAMIDASE HNT1"/>
    <property type="match status" value="1"/>
</dbReference>
<dbReference type="PROSITE" id="PS51084">
    <property type="entry name" value="HIT_2"/>
    <property type="match status" value="1"/>
</dbReference>
<evidence type="ECO:0000259" key="4">
    <source>
        <dbReference type="PROSITE" id="PS51084"/>
    </source>
</evidence>
<dbReference type="OrthoDB" id="672793at2759"/>
<dbReference type="GO" id="GO:0009117">
    <property type="term" value="P:nucleotide metabolic process"/>
    <property type="evidence" value="ECO:0007669"/>
    <property type="project" value="TreeGrafter"/>
</dbReference>
<dbReference type="InterPro" id="IPR011146">
    <property type="entry name" value="HIT-like"/>
</dbReference>
<dbReference type="InterPro" id="IPR001310">
    <property type="entry name" value="Histidine_triad_HIT"/>
</dbReference>
<keyword evidence="6" id="KW-1185">Reference proteome</keyword>
<dbReference type="Gene3D" id="3.30.428.10">
    <property type="entry name" value="HIT-like"/>
    <property type="match status" value="1"/>
</dbReference>
<dbReference type="PANTHER" id="PTHR46648">
    <property type="entry name" value="HIT FAMILY PROTEIN 1"/>
    <property type="match status" value="1"/>
</dbReference>
<accession>A0A409V9X2</accession>
<evidence type="ECO:0000256" key="3">
    <source>
        <dbReference type="PROSITE-ProRule" id="PRU00464"/>
    </source>
</evidence>
<dbReference type="InterPro" id="IPR039384">
    <property type="entry name" value="HINT"/>
</dbReference>
<evidence type="ECO:0000313" key="6">
    <source>
        <dbReference type="Proteomes" id="UP000284842"/>
    </source>
</evidence>
<dbReference type="AlphaFoldDB" id="A0A409V9X2"/>
<dbReference type="InterPro" id="IPR019808">
    <property type="entry name" value="Histidine_triad_CS"/>
</dbReference>
<dbReference type="Pfam" id="PF01230">
    <property type="entry name" value="HIT"/>
    <property type="match status" value="1"/>
</dbReference>
<dbReference type="FunCoup" id="A0A409V9X2">
    <property type="interactions" value="159"/>
</dbReference>